<dbReference type="GeneID" id="17278784"/>
<dbReference type="PaxDb" id="2903-EOD33513"/>
<evidence type="ECO:0000259" key="1">
    <source>
        <dbReference type="Pfam" id="PF00462"/>
    </source>
</evidence>
<name>A0A0D3KCM8_EMIH1</name>
<dbReference type="RefSeq" id="XP_005785942.1">
    <property type="nucleotide sequence ID" value="XM_005785885.1"/>
</dbReference>
<evidence type="ECO:0000313" key="2">
    <source>
        <dbReference type="EnsemblProtists" id="EOD33513"/>
    </source>
</evidence>
<dbReference type="Proteomes" id="UP000013827">
    <property type="component" value="Unassembled WGS sequence"/>
</dbReference>
<dbReference type="HOGENOM" id="CLU_1996903_0_0_1"/>
<organism evidence="2 3">
    <name type="scientific">Emiliania huxleyi (strain CCMP1516)</name>
    <dbReference type="NCBI Taxonomy" id="280463"/>
    <lineage>
        <taxon>Eukaryota</taxon>
        <taxon>Haptista</taxon>
        <taxon>Haptophyta</taxon>
        <taxon>Prymnesiophyceae</taxon>
        <taxon>Isochrysidales</taxon>
        <taxon>Noelaerhabdaceae</taxon>
        <taxon>Emiliania</taxon>
    </lineage>
</organism>
<dbReference type="InterPro" id="IPR002109">
    <property type="entry name" value="Glutaredoxin"/>
</dbReference>
<dbReference type="AlphaFoldDB" id="A0A0D3KCM8"/>
<sequence length="125" mass="13252">MSLWLLPCALRIDAPEHAPIEGPTIVAAGRAEKLRAAVLEKVEQNSVVVFARSECPSGDAARECFEALGIPYVSIEVGQGSTLERALSTSADTLPRIYIHGMLYSGAEIAEKCRSGLVSALALAQ</sequence>
<dbReference type="Gene3D" id="3.40.30.10">
    <property type="entry name" value="Glutaredoxin"/>
    <property type="match status" value="1"/>
</dbReference>
<dbReference type="Pfam" id="PF00462">
    <property type="entry name" value="Glutaredoxin"/>
    <property type="match status" value="1"/>
</dbReference>
<keyword evidence="3" id="KW-1185">Reference proteome</keyword>
<dbReference type="EnsemblProtists" id="EOD33513">
    <property type="protein sequence ID" value="EOD33513"/>
    <property type="gene ID" value="EMIHUDRAFT_229661"/>
</dbReference>
<accession>A0A0D3KCM8</accession>
<evidence type="ECO:0000313" key="3">
    <source>
        <dbReference type="Proteomes" id="UP000013827"/>
    </source>
</evidence>
<dbReference type="SUPFAM" id="SSF52833">
    <property type="entry name" value="Thioredoxin-like"/>
    <property type="match status" value="1"/>
</dbReference>
<dbReference type="KEGG" id="ehx:EMIHUDRAFT_229661"/>
<proteinExistence type="predicted"/>
<protein>
    <recommendedName>
        <fullName evidence="1">Glutaredoxin domain-containing protein</fullName>
    </recommendedName>
</protein>
<feature type="domain" description="Glutaredoxin" evidence="1">
    <location>
        <begin position="47"/>
        <end position="101"/>
    </location>
</feature>
<dbReference type="PROSITE" id="PS51354">
    <property type="entry name" value="GLUTAREDOXIN_2"/>
    <property type="match status" value="1"/>
</dbReference>
<reference evidence="2" key="2">
    <citation type="submission" date="2024-10" db="UniProtKB">
        <authorList>
            <consortium name="EnsemblProtists"/>
        </authorList>
    </citation>
    <scope>IDENTIFICATION</scope>
</reference>
<reference evidence="3" key="1">
    <citation type="journal article" date="2013" name="Nature">
        <title>Pan genome of the phytoplankton Emiliania underpins its global distribution.</title>
        <authorList>
            <person name="Read B.A."/>
            <person name="Kegel J."/>
            <person name="Klute M.J."/>
            <person name="Kuo A."/>
            <person name="Lefebvre S.C."/>
            <person name="Maumus F."/>
            <person name="Mayer C."/>
            <person name="Miller J."/>
            <person name="Monier A."/>
            <person name="Salamov A."/>
            <person name="Young J."/>
            <person name="Aguilar M."/>
            <person name="Claverie J.M."/>
            <person name="Frickenhaus S."/>
            <person name="Gonzalez K."/>
            <person name="Herman E.K."/>
            <person name="Lin Y.C."/>
            <person name="Napier J."/>
            <person name="Ogata H."/>
            <person name="Sarno A.F."/>
            <person name="Shmutz J."/>
            <person name="Schroeder D."/>
            <person name="de Vargas C."/>
            <person name="Verret F."/>
            <person name="von Dassow P."/>
            <person name="Valentin K."/>
            <person name="Van de Peer Y."/>
            <person name="Wheeler G."/>
            <person name="Dacks J.B."/>
            <person name="Delwiche C.F."/>
            <person name="Dyhrman S.T."/>
            <person name="Glockner G."/>
            <person name="John U."/>
            <person name="Richards T."/>
            <person name="Worden A.Z."/>
            <person name="Zhang X."/>
            <person name="Grigoriev I.V."/>
            <person name="Allen A.E."/>
            <person name="Bidle K."/>
            <person name="Borodovsky M."/>
            <person name="Bowler C."/>
            <person name="Brownlee C."/>
            <person name="Cock J.M."/>
            <person name="Elias M."/>
            <person name="Gladyshev V.N."/>
            <person name="Groth M."/>
            <person name="Guda C."/>
            <person name="Hadaegh A."/>
            <person name="Iglesias-Rodriguez M.D."/>
            <person name="Jenkins J."/>
            <person name="Jones B.M."/>
            <person name="Lawson T."/>
            <person name="Leese F."/>
            <person name="Lindquist E."/>
            <person name="Lobanov A."/>
            <person name="Lomsadze A."/>
            <person name="Malik S.B."/>
            <person name="Marsh M.E."/>
            <person name="Mackinder L."/>
            <person name="Mock T."/>
            <person name="Mueller-Roeber B."/>
            <person name="Pagarete A."/>
            <person name="Parker M."/>
            <person name="Probert I."/>
            <person name="Quesneville H."/>
            <person name="Raines C."/>
            <person name="Rensing S.A."/>
            <person name="Riano-Pachon D.M."/>
            <person name="Richier S."/>
            <person name="Rokitta S."/>
            <person name="Shiraiwa Y."/>
            <person name="Soanes D.M."/>
            <person name="van der Giezen M."/>
            <person name="Wahlund T.M."/>
            <person name="Williams B."/>
            <person name="Wilson W."/>
            <person name="Wolfe G."/>
            <person name="Wurch L.L."/>
        </authorList>
    </citation>
    <scope>NUCLEOTIDE SEQUENCE</scope>
</reference>
<dbReference type="InterPro" id="IPR036249">
    <property type="entry name" value="Thioredoxin-like_sf"/>
</dbReference>